<dbReference type="InterPro" id="IPR000719">
    <property type="entry name" value="Prot_kinase_dom"/>
</dbReference>
<accession>A0A9X0A1W1</accession>
<organism evidence="7 8">
    <name type="scientific">Desmophyllum pertusum</name>
    <dbReference type="NCBI Taxonomy" id="174260"/>
    <lineage>
        <taxon>Eukaryota</taxon>
        <taxon>Metazoa</taxon>
        <taxon>Cnidaria</taxon>
        <taxon>Anthozoa</taxon>
        <taxon>Hexacorallia</taxon>
        <taxon>Scleractinia</taxon>
        <taxon>Caryophylliina</taxon>
        <taxon>Caryophylliidae</taxon>
        <taxon>Desmophyllum</taxon>
    </lineage>
</organism>
<gene>
    <name evidence="7" type="ORF">OS493_018561</name>
</gene>
<dbReference type="SMART" id="SM00220">
    <property type="entry name" value="S_TKc"/>
    <property type="match status" value="1"/>
</dbReference>
<dbReference type="PANTHER" id="PTHR44329">
    <property type="entry name" value="SERINE/THREONINE-PROTEIN KINASE TNNI3K-RELATED"/>
    <property type="match status" value="1"/>
</dbReference>
<dbReference type="InterPro" id="IPR008271">
    <property type="entry name" value="Ser/Thr_kinase_AS"/>
</dbReference>
<sequence length="795" mass="88998">MSATMSTLTHVQGKRHQGFLALRDLHEVERNFIVKGSLPTFKSVLQKASKPCSFDCVENSTSSFDDLLKRAKWMDKHFPPTYAVHATTSRKTCNPLSSKYVNLPGAFRPRMTPSGLWEYKKRYVNENITKTKCNSLRVPAGGETENAEIASADLVLDKMPFDAGATCNMFKGSLKRNGVSVDVVCKAYTNVKMSYKYKRRIGKEVKCMMKLKHPNVLQYVGLNFERSVLITEYLCKEVEYIHNARQLLDTMEDDVPWTHRLDIVYKTCAGLQYLHDNGIVHCDVKAANIFIGGGSESEFVVKVGAFGQANFDFGQFSLTQTSTFVPTGSACERNKVGTAPYTAPELIKLGAKRNFPSDVYSIGMVMVEFTMPERSHPWEGEISSADLIYHHVRQGRRPTIDLSRLNAIEDHRKEDWLKTIEKCLEQDPGKRPYISTVTQVLEKMRAKENHQLAESREASEPVNEGGTVAESAGNIAITLYEHNGHTERFQEDLDECVRKLDGTNACIFLAVKNVDSILSNLGCVDKNTNLKEQVEKVMHELPEQINDFRDVNAYCDIDEALQLLQDRNLIRHRYNVNELCTSREEKRIQLRNALFALPGYSPSLAIYTCTPVSLVVHDAFLIIDTHCIPAHLGGNGNAIIKVVQCKGEVQNGVKTVLDWLEERMISSVGPYKGPESLVRLSIQEESIGKEEMDVEMASSSDVDDDDKILLSLTEDYKRSDDSGGDDEDDDDALLASLSDPAELSAQSSDVVDEVLLSSPPDPLETPDNPTVKEETNDLSSKLWGNPSARHQGYNK</sequence>
<proteinExistence type="predicted"/>
<evidence type="ECO:0000259" key="6">
    <source>
        <dbReference type="PROSITE" id="PS50011"/>
    </source>
</evidence>
<dbReference type="EMBL" id="MU825406">
    <property type="protein sequence ID" value="KAJ7391510.1"/>
    <property type="molecule type" value="Genomic_DNA"/>
</dbReference>
<keyword evidence="8" id="KW-1185">Reference proteome</keyword>
<keyword evidence="1" id="KW-0808">Transferase</keyword>
<comment type="caution">
    <text evidence="7">The sequence shown here is derived from an EMBL/GenBank/DDBJ whole genome shotgun (WGS) entry which is preliminary data.</text>
</comment>
<evidence type="ECO:0000256" key="5">
    <source>
        <dbReference type="SAM" id="MobiDB-lite"/>
    </source>
</evidence>
<feature type="compositionally biased region" description="Low complexity" evidence="5">
    <location>
        <begin position="733"/>
        <end position="758"/>
    </location>
</feature>
<dbReference type="Proteomes" id="UP001163046">
    <property type="component" value="Unassembled WGS sequence"/>
</dbReference>
<reference evidence="7" key="1">
    <citation type="submission" date="2023-01" db="EMBL/GenBank/DDBJ databases">
        <title>Genome assembly of the deep-sea coral Lophelia pertusa.</title>
        <authorList>
            <person name="Herrera S."/>
            <person name="Cordes E."/>
        </authorList>
    </citation>
    <scope>NUCLEOTIDE SEQUENCE</scope>
    <source>
        <strain evidence="7">USNM1676648</strain>
        <tissue evidence="7">Polyp</tissue>
    </source>
</reference>
<evidence type="ECO:0000256" key="4">
    <source>
        <dbReference type="ARBA" id="ARBA00022840"/>
    </source>
</evidence>
<keyword evidence="3" id="KW-0418">Kinase</keyword>
<dbReference type="PROSITE" id="PS50011">
    <property type="entry name" value="PROTEIN_KINASE_DOM"/>
    <property type="match status" value="1"/>
</dbReference>
<dbReference type="SUPFAM" id="SSF56112">
    <property type="entry name" value="Protein kinase-like (PK-like)"/>
    <property type="match status" value="1"/>
</dbReference>
<feature type="compositionally biased region" description="Acidic residues" evidence="5">
    <location>
        <begin position="722"/>
        <end position="732"/>
    </location>
</feature>
<feature type="domain" description="Protein kinase" evidence="6">
    <location>
        <begin position="155"/>
        <end position="453"/>
    </location>
</feature>
<evidence type="ECO:0000256" key="3">
    <source>
        <dbReference type="ARBA" id="ARBA00022777"/>
    </source>
</evidence>
<dbReference type="GO" id="GO:0004674">
    <property type="term" value="F:protein serine/threonine kinase activity"/>
    <property type="evidence" value="ECO:0007669"/>
    <property type="project" value="TreeGrafter"/>
</dbReference>
<protein>
    <recommendedName>
        <fullName evidence="6">Protein kinase domain-containing protein</fullName>
    </recommendedName>
</protein>
<feature type="region of interest" description="Disordered" evidence="5">
    <location>
        <begin position="714"/>
        <end position="795"/>
    </location>
</feature>
<dbReference type="AlphaFoldDB" id="A0A9X0A1W1"/>
<dbReference type="InterPro" id="IPR011009">
    <property type="entry name" value="Kinase-like_dom_sf"/>
</dbReference>
<name>A0A9X0A1W1_9CNID</name>
<dbReference type="PROSITE" id="PS00108">
    <property type="entry name" value="PROTEIN_KINASE_ST"/>
    <property type="match status" value="1"/>
</dbReference>
<dbReference type="Pfam" id="PF00069">
    <property type="entry name" value="Pkinase"/>
    <property type="match status" value="1"/>
</dbReference>
<dbReference type="Gene3D" id="1.10.510.10">
    <property type="entry name" value="Transferase(Phosphotransferase) domain 1"/>
    <property type="match status" value="1"/>
</dbReference>
<evidence type="ECO:0000313" key="8">
    <source>
        <dbReference type="Proteomes" id="UP001163046"/>
    </source>
</evidence>
<dbReference type="InterPro" id="IPR051681">
    <property type="entry name" value="Ser/Thr_Kinases-Pseudokinases"/>
</dbReference>
<keyword evidence="4" id="KW-0067">ATP-binding</keyword>
<evidence type="ECO:0000313" key="7">
    <source>
        <dbReference type="EMBL" id="KAJ7391510.1"/>
    </source>
</evidence>
<dbReference type="PANTHER" id="PTHR44329:SF288">
    <property type="entry name" value="MITOGEN-ACTIVATED PROTEIN KINASE KINASE KINASE 20"/>
    <property type="match status" value="1"/>
</dbReference>
<dbReference type="GO" id="GO:0005524">
    <property type="term" value="F:ATP binding"/>
    <property type="evidence" value="ECO:0007669"/>
    <property type="project" value="UniProtKB-KW"/>
</dbReference>
<keyword evidence="2" id="KW-0547">Nucleotide-binding</keyword>
<dbReference type="OrthoDB" id="5985011at2759"/>
<evidence type="ECO:0000256" key="1">
    <source>
        <dbReference type="ARBA" id="ARBA00022679"/>
    </source>
</evidence>
<evidence type="ECO:0000256" key="2">
    <source>
        <dbReference type="ARBA" id="ARBA00022741"/>
    </source>
</evidence>